<keyword evidence="3" id="KW-1185">Reference proteome</keyword>
<dbReference type="Proteomes" id="UP001431199">
    <property type="component" value="Unassembled WGS sequence"/>
</dbReference>
<evidence type="ECO:0000313" key="2">
    <source>
        <dbReference type="EMBL" id="MCT7398999.1"/>
    </source>
</evidence>
<proteinExistence type="predicted"/>
<feature type="signal peptide" evidence="1">
    <location>
        <begin position="1"/>
        <end position="28"/>
    </location>
</feature>
<feature type="chain" id="PRO_5046074698" description="Leucine rich repeat-containing protein" evidence="1">
    <location>
        <begin position="29"/>
        <end position="183"/>
    </location>
</feature>
<protein>
    <recommendedName>
        <fullName evidence="4">Leucine rich repeat-containing protein</fullName>
    </recommendedName>
</protein>
<name>A0ABT2M0E6_9FIRM</name>
<keyword evidence="1" id="KW-0732">Signal</keyword>
<dbReference type="RefSeq" id="WP_260978693.1">
    <property type="nucleotide sequence ID" value="NZ_JAODBU010000007.1"/>
</dbReference>
<evidence type="ECO:0000313" key="3">
    <source>
        <dbReference type="Proteomes" id="UP001431199"/>
    </source>
</evidence>
<evidence type="ECO:0008006" key="4">
    <source>
        <dbReference type="Google" id="ProtNLM"/>
    </source>
</evidence>
<dbReference type="EMBL" id="JAODBU010000007">
    <property type="protein sequence ID" value="MCT7398999.1"/>
    <property type="molecule type" value="Genomic_DNA"/>
</dbReference>
<accession>A0ABT2M0E6</accession>
<dbReference type="Gene3D" id="3.80.10.10">
    <property type="entry name" value="Ribonuclease Inhibitor"/>
    <property type="match status" value="1"/>
</dbReference>
<comment type="caution">
    <text evidence="2">The sequence shown here is derived from an EMBL/GenBank/DDBJ whole genome shotgun (WGS) entry which is preliminary data.</text>
</comment>
<reference evidence="2" key="1">
    <citation type="submission" date="2022-09" db="EMBL/GenBank/DDBJ databases">
        <title>Eubacterium sp. LFL-14 isolated from human feces.</title>
        <authorList>
            <person name="Liu F."/>
        </authorList>
    </citation>
    <scope>NUCLEOTIDE SEQUENCE</scope>
    <source>
        <strain evidence="2">LFL-14</strain>
    </source>
</reference>
<sequence length="183" mass="19188">MMKKLLKEVAVLAMAAVVAVSSVSGVQAAVASPTVSVVPVDKKNVAATDGNNVDTKADGTAEVNNVTVSKNIATVPATVTVDGVTYTVTVIKAKAFAKTAKKAKQIVIPATVKRVNKMGFTGAKKVKKIIVKGTKSFTVKKGAFKGLNSAKITVKVNKKMKAKEFKKLKKNLKKAGFKGKVTK</sequence>
<evidence type="ECO:0000256" key="1">
    <source>
        <dbReference type="SAM" id="SignalP"/>
    </source>
</evidence>
<organism evidence="2 3">
    <name type="scientific">Eubacterium album</name>
    <dbReference type="NCBI Taxonomy" id="2978477"/>
    <lineage>
        <taxon>Bacteria</taxon>
        <taxon>Bacillati</taxon>
        <taxon>Bacillota</taxon>
        <taxon>Clostridia</taxon>
        <taxon>Eubacteriales</taxon>
        <taxon>Eubacteriaceae</taxon>
        <taxon>Eubacterium</taxon>
    </lineage>
</organism>
<gene>
    <name evidence="2" type="ORF">N5B56_07885</name>
</gene>
<dbReference type="InterPro" id="IPR032675">
    <property type="entry name" value="LRR_dom_sf"/>
</dbReference>